<name>A0ABU8TH58_9HYPH</name>
<proteinExistence type="predicted"/>
<keyword evidence="2" id="KW-1185">Reference proteome</keyword>
<gene>
    <name evidence="1" type="ORF">V6575_05270</name>
</gene>
<protein>
    <submittedName>
        <fullName evidence="1">Uncharacterized protein</fullName>
    </submittedName>
</protein>
<dbReference type="RefSeq" id="WP_340273077.1">
    <property type="nucleotide sequence ID" value="NZ_JBAKIA010000002.1"/>
</dbReference>
<evidence type="ECO:0000313" key="2">
    <source>
        <dbReference type="Proteomes" id="UP001385499"/>
    </source>
</evidence>
<dbReference type="EMBL" id="JBAKIA010000002">
    <property type="protein sequence ID" value="MEJ8473489.1"/>
    <property type="molecule type" value="Genomic_DNA"/>
</dbReference>
<accession>A0ABU8TH58</accession>
<sequence length="73" mass="8146">MPAHLFEVGQTVIMTGRTGASSTPPETYQIVATMPETNDLLQYRIRSENERYERVAVEDSLETLESAKLQSGT</sequence>
<comment type="caution">
    <text evidence="1">The sequence shown here is derived from an EMBL/GenBank/DDBJ whole genome shotgun (WGS) entry which is preliminary data.</text>
</comment>
<reference evidence="1 2" key="1">
    <citation type="submission" date="2024-02" db="EMBL/GenBank/DDBJ databases">
        <title>Roseibium algae sp. nov., isolated from marine alga (Grateloupia sp.), showing potential in myo-inositol conversion.</title>
        <authorList>
            <person name="Wang Y."/>
        </authorList>
    </citation>
    <scope>NUCLEOTIDE SEQUENCE [LARGE SCALE GENOMIC DNA]</scope>
    <source>
        <strain evidence="1 2">H3510</strain>
    </source>
</reference>
<organism evidence="1 2">
    <name type="scientific">Roseibium algae</name>
    <dbReference type="NCBI Taxonomy" id="3123038"/>
    <lineage>
        <taxon>Bacteria</taxon>
        <taxon>Pseudomonadati</taxon>
        <taxon>Pseudomonadota</taxon>
        <taxon>Alphaproteobacteria</taxon>
        <taxon>Hyphomicrobiales</taxon>
        <taxon>Stappiaceae</taxon>
        <taxon>Roseibium</taxon>
    </lineage>
</organism>
<dbReference type="Proteomes" id="UP001385499">
    <property type="component" value="Unassembled WGS sequence"/>
</dbReference>
<evidence type="ECO:0000313" key="1">
    <source>
        <dbReference type="EMBL" id="MEJ8473489.1"/>
    </source>
</evidence>